<dbReference type="AlphaFoldDB" id="A0A5B7FMI8"/>
<protein>
    <submittedName>
        <fullName evidence="1">Uncharacterized protein</fullName>
    </submittedName>
</protein>
<dbReference type="EMBL" id="VSRR010007205">
    <property type="protein sequence ID" value="MPC46429.1"/>
    <property type="molecule type" value="Genomic_DNA"/>
</dbReference>
<name>A0A5B7FMI8_PORTR</name>
<comment type="caution">
    <text evidence="1">The sequence shown here is derived from an EMBL/GenBank/DDBJ whole genome shotgun (WGS) entry which is preliminary data.</text>
</comment>
<organism evidence="1 2">
    <name type="scientific">Portunus trituberculatus</name>
    <name type="common">Swimming crab</name>
    <name type="synonym">Neptunus trituberculatus</name>
    <dbReference type="NCBI Taxonomy" id="210409"/>
    <lineage>
        <taxon>Eukaryota</taxon>
        <taxon>Metazoa</taxon>
        <taxon>Ecdysozoa</taxon>
        <taxon>Arthropoda</taxon>
        <taxon>Crustacea</taxon>
        <taxon>Multicrustacea</taxon>
        <taxon>Malacostraca</taxon>
        <taxon>Eumalacostraca</taxon>
        <taxon>Eucarida</taxon>
        <taxon>Decapoda</taxon>
        <taxon>Pleocyemata</taxon>
        <taxon>Brachyura</taxon>
        <taxon>Eubrachyura</taxon>
        <taxon>Portunoidea</taxon>
        <taxon>Portunidae</taxon>
        <taxon>Portuninae</taxon>
        <taxon>Portunus</taxon>
    </lineage>
</organism>
<reference evidence="1 2" key="1">
    <citation type="submission" date="2019-05" db="EMBL/GenBank/DDBJ databases">
        <title>Another draft genome of Portunus trituberculatus and its Hox gene families provides insights of decapod evolution.</title>
        <authorList>
            <person name="Jeong J.-H."/>
            <person name="Song I."/>
            <person name="Kim S."/>
            <person name="Choi T."/>
            <person name="Kim D."/>
            <person name="Ryu S."/>
            <person name="Kim W."/>
        </authorList>
    </citation>
    <scope>NUCLEOTIDE SEQUENCE [LARGE SCALE GENOMIC DNA]</scope>
    <source>
        <tissue evidence="1">Muscle</tissue>
    </source>
</reference>
<evidence type="ECO:0000313" key="1">
    <source>
        <dbReference type="EMBL" id="MPC46429.1"/>
    </source>
</evidence>
<gene>
    <name evidence="1" type="ORF">E2C01_040149</name>
</gene>
<sequence>MLRVEAWALKQEMFHGLRDSPTPRDEEATKQT</sequence>
<evidence type="ECO:0000313" key="2">
    <source>
        <dbReference type="Proteomes" id="UP000324222"/>
    </source>
</evidence>
<proteinExistence type="predicted"/>
<dbReference type="Proteomes" id="UP000324222">
    <property type="component" value="Unassembled WGS sequence"/>
</dbReference>
<keyword evidence="2" id="KW-1185">Reference proteome</keyword>
<accession>A0A5B7FMI8</accession>